<dbReference type="SUPFAM" id="SSF53335">
    <property type="entry name" value="S-adenosyl-L-methionine-dependent methyltransferases"/>
    <property type="match status" value="1"/>
</dbReference>
<comment type="caution">
    <text evidence="4">Lacks conserved residue(s) required for the propagation of feature annotation.</text>
</comment>
<dbReference type="PROSITE" id="PS51006">
    <property type="entry name" value="PABS_2"/>
    <property type="match status" value="1"/>
</dbReference>
<organism evidence="6 7">
    <name type="scientific">Candidatus Methanodesulfokora washburnensis</name>
    <dbReference type="NCBI Taxonomy" id="2478471"/>
    <lineage>
        <taxon>Archaea</taxon>
        <taxon>Thermoproteota</taxon>
        <taxon>Candidatus Korarchaeia</taxon>
        <taxon>Candidatus Korarchaeia incertae sedis</taxon>
        <taxon>Candidatus Methanodesulfokora</taxon>
    </lineage>
</organism>
<dbReference type="Proteomes" id="UP000316217">
    <property type="component" value="Unassembled WGS sequence"/>
</dbReference>
<dbReference type="PANTHER" id="PTHR43317">
    <property type="entry name" value="THERMOSPERMINE SYNTHASE ACAULIS5"/>
    <property type="match status" value="1"/>
</dbReference>
<feature type="non-terminal residue" evidence="6">
    <location>
        <position position="105"/>
    </location>
</feature>
<gene>
    <name evidence="6" type="ORF">EF810_02120</name>
</gene>
<dbReference type="PROSITE" id="PS01330">
    <property type="entry name" value="PABS_1"/>
    <property type="match status" value="1"/>
</dbReference>
<dbReference type="AlphaFoldDB" id="A0A520KN39"/>
<dbReference type="GO" id="GO:0010487">
    <property type="term" value="F:thermospermine synthase activity"/>
    <property type="evidence" value="ECO:0007669"/>
    <property type="project" value="TreeGrafter"/>
</dbReference>
<evidence type="ECO:0000256" key="1">
    <source>
        <dbReference type="ARBA" id="ARBA00007867"/>
    </source>
</evidence>
<dbReference type="InterPro" id="IPR029063">
    <property type="entry name" value="SAM-dependent_MTases_sf"/>
</dbReference>
<dbReference type="Gene3D" id="3.40.50.150">
    <property type="entry name" value="Vaccinia Virus protein VP39"/>
    <property type="match status" value="1"/>
</dbReference>
<evidence type="ECO:0000259" key="5">
    <source>
        <dbReference type="PROSITE" id="PS51006"/>
    </source>
</evidence>
<dbReference type="PANTHER" id="PTHR43317:SF1">
    <property type="entry name" value="THERMOSPERMINE SYNTHASE ACAULIS5"/>
    <property type="match status" value="1"/>
</dbReference>
<comment type="caution">
    <text evidence="6">The sequence shown here is derived from an EMBL/GenBank/DDBJ whole genome shotgun (WGS) entry which is preliminary data.</text>
</comment>
<keyword evidence="2 4" id="KW-0808">Transferase</keyword>
<dbReference type="EMBL" id="RXII01000038">
    <property type="protein sequence ID" value="RZN62715.1"/>
    <property type="molecule type" value="Genomic_DNA"/>
</dbReference>
<evidence type="ECO:0000256" key="2">
    <source>
        <dbReference type="ARBA" id="ARBA00022679"/>
    </source>
</evidence>
<reference evidence="6 7" key="1">
    <citation type="journal article" date="2019" name="Nat. Microbiol.">
        <title>Wide diversity of methane and short-chain alkane metabolisms in uncultured archaea.</title>
        <authorList>
            <person name="Borrel G."/>
            <person name="Adam P.S."/>
            <person name="McKay L.J."/>
            <person name="Chen L.X."/>
            <person name="Sierra-Garcia I.N."/>
            <person name="Sieber C.M."/>
            <person name="Letourneur Q."/>
            <person name="Ghozlane A."/>
            <person name="Andersen G.L."/>
            <person name="Li W.J."/>
            <person name="Hallam S.J."/>
            <person name="Muyzer G."/>
            <person name="de Oliveira V.M."/>
            <person name="Inskeep W.P."/>
            <person name="Banfield J.F."/>
            <person name="Gribaldo S."/>
        </authorList>
    </citation>
    <scope>NUCLEOTIDE SEQUENCE [LARGE SCALE GENOMIC DNA]</scope>
    <source>
        <strain evidence="6">NM4</strain>
    </source>
</reference>
<dbReference type="InterPro" id="IPR030374">
    <property type="entry name" value="PABS"/>
</dbReference>
<sequence length="105" mass="12000">MSIVNEGFVEFLGRRYYLEMLRPGVLSLVEIKDVIESFRTRAGQLVEVVDLEFLGRSLFMEKLLMIVFREEHIYHETLVHPVMLTHPSPKDVLIIGGGDGGALRE</sequence>
<evidence type="ECO:0000256" key="4">
    <source>
        <dbReference type="PROSITE-ProRule" id="PRU00354"/>
    </source>
</evidence>
<dbReference type="GO" id="GO:0006596">
    <property type="term" value="P:polyamine biosynthetic process"/>
    <property type="evidence" value="ECO:0007669"/>
    <property type="project" value="UniProtKB-UniRule"/>
</dbReference>
<protein>
    <recommendedName>
        <fullName evidence="5">PABS domain-containing protein</fullName>
    </recommendedName>
</protein>
<proteinExistence type="inferred from homology"/>
<feature type="domain" description="PABS" evidence="5">
    <location>
        <begin position="14"/>
        <end position="105"/>
    </location>
</feature>
<accession>A0A520KN39</accession>
<evidence type="ECO:0000313" key="7">
    <source>
        <dbReference type="Proteomes" id="UP000316217"/>
    </source>
</evidence>
<name>A0A520KN39_9CREN</name>
<dbReference type="InterPro" id="IPR030373">
    <property type="entry name" value="PABS_CS"/>
</dbReference>
<dbReference type="Pfam" id="PF01564">
    <property type="entry name" value="Spermine_synth"/>
    <property type="match status" value="1"/>
</dbReference>
<comment type="similarity">
    <text evidence="1">Belongs to the spermidine/spermine synthase family.</text>
</comment>
<evidence type="ECO:0000313" key="6">
    <source>
        <dbReference type="EMBL" id="RZN62715.1"/>
    </source>
</evidence>
<keyword evidence="3 4" id="KW-0620">Polyamine biosynthesis</keyword>
<evidence type="ECO:0000256" key="3">
    <source>
        <dbReference type="ARBA" id="ARBA00023115"/>
    </source>
</evidence>